<keyword evidence="4" id="KW-1185">Reference proteome</keyword>
<name>A0ABW0AVI6_9ACTN</name>
<proteinExistence type="predicted"/>
<feature type="transmembrane region" description="Helical" evidence="2">
    <location>
        <begin position="20"/>
        <end position="44"/>
    </location>
</feature>
<dbReference type="Proteomes" id="UP001596160">
    <property type="component" value="Unassembled WGS sequence"/>
</dbReference>
<reference evidence="4" key="1">
    <citation type="journal article" date="2019" name="Int. J. Syst. Evol. Microbiol.">
        <title>The Global Catalogue of Microorganisms (GCM) 10K type strain sequencing project: providing services to taxonomists for standard genome sequencing and annotation.</title>
        <authorList>
            <consortium name="The Broad Institute Genomics Platform"/>
            <consortium name="The Broad Institute Genome Sequencing Center for Infectious Disease"/>
            <person name="Wu L."/>
            <person name="Ma J."/>
        </authorList>
    </citation>
    <scope>NUCLEOTIDE SEQUENCE [LARGE SCALE GENOMIC DNA]</scope>
    <source>
        <strain evidence="4">PCU 266</strain>
    </source>
</reference>
<evidence type="ECO:0000256" key="2">
    <source>
        <dbReference type="SAM" id="Phobius"/>
    </source>
</evidence>
<sequence length="264" mass="27909">MHGPGYAPQPPDRRPGTAVLITFRVVFVALSLVGFGMLSWAAMLRLAIVRGRRLDWVLFGITFVMAIAIIVVLGESENTSEPSKSGEPAEMTPLDIVAALTMIALAIGVSVHYLVADIRHYQRPFPAAAGQPSPYSVTAPIHGLSTPPHPPAGYGYPPPGPAAPAPGYGYPPAQPPAYGYPPNRPAPESPPPRPPVLPPARPTPPAPSPYTAATPPPVPAAPSPYTAPPQRQPTPPPVAGTPRIDQVRAELDELSDYLRKEQGR</sequence>
<evidence type="ECO:0008006" key="5">
    <source>
        <dbReference type="Google" id="ProtNLM"/>
    </source>
</evidence>
<keyword evidence="2" id="KW-0812">Transmembrane</keyword>
<gene>
    <name evidence="3" type="ORF">ACFPRH_34980</name>
</gene>
<organism evidence="3 4">
    <name type="scientific">Streptomyces amakusaensis</name>
    <dbReference type="NCBI Taxonomy" id="67271"/>
    <lineage>
        <taxon>Bacteria</taxon>
        <taxon>Bacillati</taxon>
        <taxon>Actinomycetota</taxon>
        <taxon>Actinomycetes</taxon>
        <taxon>Kitasatosporales</taxon>
        <taxon>Streptomycetaceae</taxon>
        <taxon>Streptomyces</taxon>
    </lineage>
</organism>
<feature type="transmembrane region" description="Helical" evidence="2">
    <location>
        <begin position="94"/>
        <end position="115"/>
    </location>
</feature>
<dbReference type="EMBL" id="JBHSKP010000052">
    <property type="protein sequence ID" value="MFC5156930.1"/>
    <property type="molecule type" value="Genomic_DNA"/>
</dbReference>
<feature type="compositionally biased region" description="Pro residues" evidence="1">
    <location>
        <begin position="147"/>
        <end position="164"/>
    </location>
</feature>
<keyword evidence="2" id="KW-1133">Transmembrane helix</keyword>
<comment type="caution">
    <text evidence="3">The sequence shown here is derived from an EMBL/GenBank/DDBJ whole genome shotgun (WGS) entry which is preliminary data.</text>
</comment>
<feature type="transmembrane region" description="Helical" evidence="2">
    <location>
        <begin position="56"/>
        <end position="74"/>
    </location>
</feature>
<keyword evidence="2" id="KW-0472">Membrane</keyword>
<feature type="region of interest" description="Disordered" evidence="1">
    <location>
        <begin position="138"/>
        <end position="245"/>
    </location>
</feature>
<feature type="compositionally biased region" description="Pro residues" evidence="1">
    <location>
        <begin position="172"/>
        <end position="239"/>
    </location>
</feature>
<evidence type="ECO:0000313" key="3">
    <source>
        <dbReference type="EMBL" id="MFC5156930.1"/>
    </source>
</evidence>
<evidence type="ECO:0000256" key="1">
    <source>
        <dbReference type="SAM" id="MobiDB-lite"/>
    </source>
</evidence>
<evidence type="ECO:0000313" key="4">
    <source>
        <dbReference type="Proteomes" id="UP001596160"/>
    </source>
</evidence>
<protein>
    <recommendedName>
        <fullName evidence="5">Integral membrane protein</fullName>
    </recommendedName>
</protein>
<accession>A0ABW0AVI6</accession>
<dbReference type="RefSeq" id="WP_381735590.1">
    <property type="nucleotide sequence ID" value="NZ_JBHSKP010000052.1"/>
</dbReference>